<evidence type="ECO:0008006" key="4">
    <source>
        <dbReference type="Google" id="ProtNLM"/>
    </source>
</evidence>
<feature type="compositionally biased region" description="Low complexity" evidence="1">
    <location>
        <begin position="380"/>
        <end position="389"/>
    </location>
</feature>
<dbReference type="HOGENOM" id="CLU_371102_0_0_1"/>
<name>A0BMR1_PARTE</name>
<dbReference type="AlphaFoldDB" id="A0BMR1"/>
<accession>A0BMR1</accession>
<evidence type="ECO:0000313" key="3">
    <source>
        <dbReference type="Proteomes" id="UP000000600"/>
    </source>
</evidence>
<sequence>MLNTKLTKLIDSKADQVSTSIKSAQNTFQNHSSQLTNQIAEANQTMKVAAPILKMVGHSEATQIAKGLDLAQKNLVPILDQTNKVVQKSTDIANSQIQKAQNLANQQIQKVNVSVSLILKEAVGSQLEQGQQIIKQQYEKGMEAIKENQNVQTIAAKGAAIGMAINQMMDTPTDDGFGKMNQQLDNTQQKQNQEQQSQQNRNVIPTQATINADFNKQQQKLESNSFQNTIKQYIKKITGKQVNSRIEYLCLILQKLKENIDINYLQQSKEALKNEIWKAAYQERRIQSHQIFVQYMTKMVEFIFEYLTIVETVFQQIKMRYKSSNNSFEMMQTYLNNLSIQLDYFGTYSYVQPNQKLLSRLFTNQTQKQEKSKKNKNKQSHQSSNQNINGNTQDQPQEDKDIIQQQYHLDLCQNFSNLESEYQQHIQNIQILKNNLKGDIKEKLIMCQQMDKQKISDYLMQVQGQRNITFEAVEQFYKSFIQYEQIYAQNVDAAFQGQQQMKDIYDEEYKMHYYFKSLVTQQQQFGVFTTYILKEISEFELNRIEFVQKLFTQLNTELGKYFQFPNQKSINFANPLILQQAKTAFNINQILTPEQLVVIKKYSGIPLQKEISTEIYHAFASNFTVPSPDYLLQQSPLILKKYSVQRDVAWERSLSFGKDFIPTNFIISVDGFLLFYDTDWKEQNIDEPLQCHNFMVINDLGIKESQSDETLIELKVKKHGKLFDTHKKQILKMNDVMEKESLKILLNQFK</sequence>
<dbReference type="KEGG" id="ptm:GSPATT00030464001"/>
<evidence type="ECO:0000256" key="1">
    <source>
        <dbReference type="SAM" id="MobiDB-lite"/>
    </source>
</evidence>
<protein>
    <recommendedName>
        <fullName evidence="4">PH domain-containing protein</fullName>
    </recommendedName>
</protein>
<dbReference type="EMBL" id="CT868005">
    <property type="protein sequence ID" value="CAK59828.1"/>
    <property type="molecule type" value="Genomic_DNA"/>
</dbReference>
<dbReference type="GeneID" id="5013010"/>
<gene>
    <name evidence="2" type="ORF">GSPATT00030464001</name>
</gene>
<organism evidence="2 3">
    <name type="scientific">Paramecium tetraurelia</name>
    <dbReference type="NCBI Taxonomy" id="5888"/>
    <lineage>
        <taxon>Eukaryota</taxon>
        <taxon>Sar</taxon>
        <taxon>Alveolata</taxon>
        <taxon>Ciliophora</taxon>
        <taxon>Intramacronucleata</taxon>
        <taxon>Oligohymenophorea</taxon>
        <taxon>Peniculida</taxon>
        <taxon>Parameciidae</taxon>
        <taxon>Paramecium</taxon>
    </lineage>
</organism>
<dbReference type="RefSeq" id="XP_001427226.1">
    <property type="nucleotide sequence ID" value="XM_001427189.1"/>
</dbReference>
<dbReference type="InParanoid" id="A0BMR1"/>
<evidence type="ECO:0000313" key="2">
    <source>
        <dbReference type="EMBL" id="CAK59828.1"/>
    </source>
</evidence>
<keyword evidence="3" id="KW-1185">Reference proteome</keyword>
<reference evidence="2 3" key="1">
    <citation type="journal article" date="2006" name="Nature">
        <title>Global trends of whole-genome duplications revealed by the ciliate Paramecium tetraurelia.</title>
        <authorList>
            <consortium name="Genoscope"/>
            <person name="Aury J.-M."/>
            <person name="Jaillon O."/>
            <person name="Duret L."/>
            <person name="Noel B."/>
            <person name="Jubin C."/>
            <person name="Porcel B.M."/>
            <person name="Segurens B."/>
            <person name="Daubin V."/>
            <person name="Anthouard V."/>
            <person name="Aiach N."/>
            <person name="Arnaiz O."/>
            <person name="Billaut A."/>
            <person name="Beisson J."/>
            <person name="Blanc I."/>
            <person name="Bouhouche K."/>
            <person name="Camara F."/>
            <person name="Duharcourt S."/>
            <person name="Guigo R."/>
            <person name="Gogendeau D."/>
            <person name="Katinka M."/>
            <person name="Keller A.-M."/>
            <person name="Kissmehl R."/>
            <person name="Klotz C."/>
            <person name="Koll F."/>
            <person name="Le Moue A."/>
            <person name="Lepere C."/>
            <person name="Malinsky S."/>
            <person name="Nowacki M."/>
            <person name="Nowak J.K."/>
            <person name="Plattner H."/>
            <person name="Poulain J."/>
            <person name="Ruiz F."/>
            <person name="Serrano V."/>
            <person name="Zagulski M."/>
            <person name="Dessen P."/>
            <person name="Betermier M."/>
            <person name="Weissenbach J."/>
            <person name="Scarpelli C."/>
            <person name="Schachter V."/>
            <person name="Sperling L."/>
            <person name="Meyer E."/>
            <person name="Cohen J."/>
            <person name="Wincker P."/>
        </authorList>
    </citation>
    <scope>NUCLEOTIDE SEQUENCE [LARGE SCALE GENOMIC DNA]</scope>
    <source>
        <strain evidence="2 3">Stock d4-2</strain>
    </source>
</reference>
<dbReference type="OMA" id="MHYYFKS"/>
<dbReference type="GO" id="GO:0000981">
    <property type="term" value="F:DNA-binding transcription factor activity, RNA polymerase II-specific"/>
    <property type="evidence" value="ECO:0000318"/>
    <property type="project" value="GO_Central"/>
</dbReference>
<feature type="region of interest" description="Disordered" evidence="1">
    <location>
        <begin position="170"/>
        <end position="200"/>
    </location>
</feature>
<dbReference type="OrthoDB" id="303712at2759"/>
<dbReference type="Proteomes" id="UP000000600">
    <property type="component" value="Unassembled WGS sequence"/>
</dbReference>
<dbReference type="GO" id="GO:0000978">
    <property type="term" value="F:RNA polymerase II cis-regulatory region sequence-specific DNA binding"/>
    <property type="evidence" value="ECO:0000318"/>
    <property type="project" value="GO_Central"/>
</dbReference>
<feature type="region of interest" description="Disordered" evidence="1">
    <location>
        <begin position="366"/>
        <end position="396"/>
    </location>
</feature>
<proteinExistence type="predicted"/>
<feature type="compositionally biased region" description="Low complexity" evidence="1">
    <location>
        <begin position="181"/>
        <end position="200"/>
    </location>
</feature>